<feature type="compositionally biased region" description="Basic residues" evidence="5">
    <location>
        <begin position="1"/>
        <end position="10"/>
    </location>
</feature>
<dbReference type="EMBL" id="CP028137">
    <property type="protein sequence ID" value="AZZ53209.1"/>
    <property type="molecule type" value="Genomic_DNA"/>
</dbReference>
<keyword evidence="3 4" id="KW-0560">Oxidoreductase</keyword>
<evidence type="ECO:0000256" key="4">
    <source>
        <dbReference type="RuleBase" id="RU000499"/>
    </source>
</evidence>
<evidence type="ECO:0000256" key="3">
    <source>
        <dbReference type="ARBA" id="ARBA00023002"/>
    </source>
</evidence>
<organism evidence="6 7">
    <name type="scientific">Rathayibacter festucae DSM 15932</name>
    <dbReference type="NCBI Taxonomy" id="1328866"/>
    <lineage>
        <taxon>Bacteria</taxon>
        <taxon>Bacillati</taxon>
        <taxon>Actinomycetota</taxon>
        <taxon>Actinomycetes</taxon>
        <taxon>Micrococcales</taxon>
        <taxon>Microbacteriaceae</taxon>
        <taxon>Rathayibacter</taxon>
    </lineage>
</organism>
<dbReference type="PANTHER" id="PTHR11592">
    <property type="entry name" value="GLUTATHIONE PEROXIDASE"/>
    <property type="match status" value="1"/>
</dbReference>
<evidence type="ECO:0000313" key="7">
    <source>
        <dbReference type="Proteomes" id="UP000285317"/>
    </source>
</evidence>
<dbReference type="KEGG" id="rfs:C1I64_14980"/>
<proteinExistence type="inferred from homology"/>
<gene>
    <name evidence="6" type="ORF">C1I64_14980</name>
</gene>
<dbReference type="PANTHER" id="PTHR11592:SF40">
    <property type="entry name" value="THIOREDOXIN_GLUTATHIONE PEROXIDASE BTUE"/>
    <property type="match status" value="1"/>
</dbReference>
<dbReference type="Pfam" id="PF00255">
    <property type="entry name" value="GSHPx"/>
    <property type="match status" value="1"/>
</dbReference>
<evidence type="ECO:0000256" key="5">
    <source>
        <dbReference type="SAM" id="MobiDB-lite"/>
    </source>
</evidence>
<dbReference type="SUPFAM" id="SSF52833">
    <property type="entry name" value="Thioredoxin-like"/>
    <property type="match status" value="1"/>
</dbReference>
<dbReference type="InterPro" id="IPR000889">
    <property type="entry name" value="Glutathione_peroxidase"/>
</dbReference>
<dbReference type="CDD" id="cd00340">
    <property type="entry name" value="GSH_Peroxidase"/>
    <property type="match status" value="1"/>
</dbReference>
<dbReference type="PROSITE" id="PS51355">
    <property type="entry name" value="GLUTATHIONE_PEROXID_3"/>
    <property type="match status" value="1"/>
</dbReference>
<comment type="similarity">
    <text evidence="1 4">Belongs to the glutathione peroxidase family.</text>
</comment>
<dbReference type="PROSITE" id="PS00763">
    <property type="entry name" value="GLUTATHIONE_PEROXID_2"/>
    <property type="match status" value="1"/>
</dbReference>
<name>A0A3T0T3S9_9MICO</name>
<dbReference type="Gene3D" id="3.40.30.10">
    <property type="entry name" value="Glutaredoxin"/>
    <property type="match status" value="1"/>
</dbReference>
<dbReference type="PRINTS" id="PR01011">
    <property type="entry name" value="GLUTPROXDASE"/>
</dbReference>
<protein>
    <recommendedName>
        <fullName evidence="4">Glutathione peroxidase</fullName>
    </recommendedName>
</protein>
<feature type="region of interest" description="Disordered" evidence="5">
    <location>
        <begin position="1"/>
        <end position="36"/>
    </location>
</feature>
<dbReference type="GO" id="GO:0004601">
    <property type="term" value="F:peroxidase activity"/>
    <property type="evidence" value="ECO:0007669"/>
    <property type="project" value="UniProtKB-KW"/>
</dbReference>
<dbReference type="AlphaFoldDB" id="A0A3T0T3S9"/>
<evidence type="ECO:0000313" key="6">
    <source>
        <dbReference type="EMBL" id="AZZ53209.1"/>
    </source>
</evidence>
<evidence type="ECO:0000256" key="2">
    <source>
        <dbReference type="ARBA" id="ARBA00022559"/>
    </source>
</evidence>
<dbReference type="Proteomes" id="UP000285317">
    <property type="component" value="Chromosome"/>
</dbReference>
<dbReference type="InterPro" id="IPR036249">
    <property type="entry name" value="Thioredoxin-like_sf"/>
</dbReference>
<sequence>MVASPVRRRGGSCADGGGSRRGRRCGGASRGPRTAALDSLTITPLPRQGAPVPETITDIPLTTIDGSSSTLADYAPVKLIVNVASRCGLAPQYEKLEALQKQYGDRGFTVLGFPSNQFLQELSDSDKIKEYCSTTWGVTFPMFEKVKVNGRSAHPLYAELTKTEDEAGKAGKVKWNFEKFLITADGTVHRFRPTVEPDDPRIVQLIEASLPA</sequence>
<evidence type="ECO:0000256" key="1">
    <source>
        <dbReference type="ARBA" id="ARBA00006926"/>
    </source>
</evidence>
<dbReference type="InterPro" id="IPR029760">
    <property type="entry name" value="GPX_CS"/>
</dbReference>
<keyword evidence="2 4" id="KW-0575">Peroxidase</keyword>
<reference evidence="6 7" key="1">
    <citation type="submission" date="2018-03" db="EMBL/GenBank/DDBJ databases">
        <title>Bacteriophage NCPPB3778 and a type I-E CRISPR drive the evolution of the US Biological Select Agent, Rathayibacter toxicus.</title>
        <authorList>
            <person name="Davis E.W.II."/>
            <person name="Tabima J.F."/>
            <person name="Weisberg A.J."/>
            <person name="Dantas Lopes L."/>
            <person name="Wiseman M.S."/>
            <person name="Wiseman M.S."/>
            <person name="Pupko T."/>
            <person name="Belcher M.S."/>
            <person name="Sechler A.J."/>
            <person name="Tancos M.A."/>
            <person name="Schroeder B.K."/>
            <person name="Murray T.D."/>
            <person name="Luster D.G."/>
            <person name="Schneider W.L."/>
            <person name="Rogers E."/>
            <person name="Andreote F.D."/>
            <person name="Grunwald N.J."/>
            <person name="Putnam M.L."/>
            <person name="Chang J.H."/>
        </authorList>
    </citation>
    <scope>NUCLEOTIDE SEQUENCE [LARGE SCALE GENOMIC DNA]</scope>
    <source>
        <strain evidence="6 7">DSM 15932</strain>
    </source>
</reference>
<accession>A0A3T0T3S9</accession>
<dbReference type="GO" id="GO:0034599">
    <property type="term" value="P:cellular response to oxidative stress"/>
    <property type="evidence" value="ECO:0007669"/>
    <property type="project" value="TreeGrafter"/>
</dbReference>